<evidence type="ECO:0000256" key="1">
    <source>
        <dbReference type="ARBA" id="ARBA00009964"/>
    </source>
</evidence>
<protein>
    <recommendedName>
        <fullName evidence="5">Transposase</fullName>
    </recommendedName>
</protein>
<organism evidence="3 4">
    <name type="scientific">Pectobacterium aquaticum</name>
    <dbReference type="NCBI Taxonomy" id="2204145"/>
    <lineage>
        <taxon>Bacteria</taxon>
        <taxon>Pseudomonadati</taxon>
        <taxon>Pseudomonadota</taxon>
        <taxon>Gammaproteobacteria</taxon>
        <taxon>Enterobacterales</taxon>
        <taxon>Pectobacteriaceae</taxon>
        <taxon>Pectobacterium</taxon>
    </lineage>
</organism>
<accession>A0A3R8PMU1</accession>
<dbReference type="Proteomes" id="UP000256817">
    <property type="component" value="Unassembled WGS sequence"/>
</dbReference>
<evidence type="ECO:0000313" key="3">
    <source>
        <dbReference type="EMBL" id="RRO02040.1"/>
    </source>
</evidence>
<keyword evidence="4" id="KW-1185">Reference proteome</keyword>
<feature type="coiled-coil region" evidence="2">
    <location>
        <begin position="122"/>
        <end position="149"/>
    </location>
</feature>
<sequence length="167" mass="18958">MTRWEQIVKRISPERKSAALAKLLPPYNMTVTAVAQMEGISEATLYYWRNKAKAEGIPVPGANKTTDQWSAEARLAVIIETATLSETELAQYCRKKGLYLEQISQWKQGFLQVSSPNDKAALKQSQKEVKQLKRELVRKEKALAEAAAILVLRKQLRDFYGETDEDD</sequence>
<proteinExistence type="inferred from homology"/>
<gene>
    <name evidence="3" type="ORF">DMB85_020445</name>
</gene>
<comment type="caution">
    <text evidence="3">The sequence shown here is derived from an EMBL/GenBank/DDBJ whole genome shotgun (WGS) entry which is preliminary data.</text>
</comment>
<dbReference type="SUPFAM" id="SSF46689">
    <property type="entry name" value="Homeodomain-like"/>
    <property type="match status" value="1"/>
</dbReference>
<name>A0A3R8PMU1_9GAMM</name>
<evidence type="ECO:0000256" key="2">
    <source>
        <dbReference type="SAM" id="Coils"/>
    </source>
</evidence>
<comment type="similarity">
    <text evidence="1">Belongs to the transposase 8 family.</text>
</comment>
<evidence type="ECO:0008006" key="5">
    <source>
        <dbReference type="Google" id="ProtNLM"/>
    </source>
</evidence>
<evidence type="ECO:0000313" key="4">
    <source>
        <dbReference type="Proteomes" id="UP000256817"/>
    </source>
</evidence>
<dbReference type="InterPro" id="IPR009057">
    <property type="entry name" value="Homeodomain-like_sf"/>
</dbReference>
<dbReference type="InterPro" id="IPR002514">
    <property type="entry name" value="Transposase_8"/>
</dbReference>
<keyword evidence="2" id="KW-0175">Coiled coil</keyword>
<reference evidence="3" key="1">
    <citation type="submission" date="2018-11" db="EMBL/GenBank/DDBJ databases">
        <title>Draft genome sequences of proposed Pectobacterium aquaticum sp. nov. isolated in France from fresh water.</title>
        <authorList>
            <person name="Pedron J."/>
            <person name="Barny M.A."/>
        </authorList>
    </citation>
    <scope>NUCLEOTIDE SEQUENCE [LARGE SCALE GENOMIC DNA]</scope>
    <source>
        <strain evidence="3">A35-S23-M15</strain>
    </source>
</reference>
<dbReference type="Pfam" id="PF01527">
    <property type="entry name" value="HTH_Tnp_1"/>
    <property type="match status" value="2"/>
</dbReference>
<dbReference type="EMBL" id="QHJW02000101">
    <property type="protein sequence ID" value="RRO02040.1"/>
    <property type="molecule type" value="Genomic_DNA"/>
</dbReference>